<accession>A0ABR3X8V0</accession>
<feature type="region of interest" description="Disordered" evidence="1">
    <location>
        <begin position="363"/>
        <end position="393"/>
    </location>
</feature>
<name>A0ABR3X8V0_9PEZI</name>
<feature type="compositionally biased region" description="Low complexity" evidence="1">
    <location>
        <begin position="11"/>
        <end position="26"/>
    </location>
</feature>
<feature type="compositionally biased region" description="Low complexity" evidence="1">
    <location>
        <begin position="242"/>
        <end position="254"/>
    </location>
</feature>
<reference evidence="2 3" key="1">
    <citation type="journal article" date="2024" name="IMA Fungus">
        <title>IMA Genome - F19 : A genome assembly and annotation guide to empower mycologists, including annotated draft genome sequences of Ceratocystis pirilliformis, Diaporthe australafricana, Fusarium ophioides, Paecilomyces lecythidis, and Sporothrix stenoceras.</title>
        <authorList>
            <person name="Aylward J."/>
            <person name="Wilson A.M."/>
            <person name="Visagie C.M."/>
            <person name="Spraker J."/>
            <person name="Barnes I."/>
            <person name="Buitendag C."/>
            <person name="Ceriani C."/>
            <person name="Del Mar Angel L."/>
            <person name="du Plessis D."/>
            <person name="Fuchs T."/>
            <person name="Gasser K."/>
            <person name="Kramer D."/>
            <person name="Li W."/>
            <person name="Munsamy K."/>
            <person name="Piso A."/>
            <person name="Price J.L."/>
            <person name="Sonnekus B."/>
            <person name="Thomas C."/>
            <person name="van der Nest A."/>
            <person name="van Dijk A."/>
            <person name="van Heerden A."/>
            <person name="van Vuuren N."/>
            <person name="Yilmaz N."/>
            <person name="Duong T.A."/>
            <person name="van der Merwe N.A."/>
            <person name="Wingfield M.J."/>
            <person name="Wingfield B.D."/>
        </authorList>
    </citation>
    <scope>NUCLEOTIDE SEQUENCE [LARGE SCALE GENOMIC DNA]</scope>
    <source>
        <strain evidence="2 3">CMW 18300</strain>
    </source>
</reference>
<evidence type="ECO:0000313" key="2">
    <source>
        <dbReference type="EMBL" id="KAL1872388.1"/>
    </source>
</evidence>
<feature type="region of interest" description="Disordered" evidence="1">
    <location>
        <begin position="239"/>
        <end position="266"/>
    </location>
</feature>
<comment type="caution">
    <text evidence="2">The sequence shown here is derived from an EMBL/GenBank/DDBJ whole genome shotgun (WGS) entry which is preliminary data.</text>
</comment>
<feature type="region of interest" description="Disordered" evidence="1">
    <location>
        <begin position="1"/>
        <end position="69"/>
    </location>
</feature>
<evidence type="ECO:0000256" key="1">
    <source>
        <dbReference type="SAM" id="MobiDB-lite"/>
    </source>
</evidence>
<organism evidence="2 3">
    <name type="scientific">Diaporthe australafricana</name>
    <dbReference type="NCBI Taxonomy" id="127596"/>
    <lineage>
        <taxon>Eukaryota</taxon>
        <taxon>Fungi</taxon>
        <taxon>Dikarya</taxon>
        <taxon>Ascomycota</taxon>
        <taxon>Pezizomycotina</taxon>
        <taxon>Sordariomycetes</taxon>
        <taxon>Sordariomycetidae</taxon>
        <taxon>Diaporthales</taxon>
        <taxon>Diaporthaceae</taxon>
        <taxon>Diaporthe</taxon>
    </lineage>
</organism>
<evidence type="ECO:0000313" key="3">
    <source>
        <dbReference type="Proteomes" id="UP001583177"/>
    </source>
</evidence>
<feature type="compositionally biased region" description="Polar residues" evidence="1">
    <location>
        <begin position="34"/>
        <end position="52"/>
    </location>
</feature>
<feature type="compositionally biased region" description="Basic residues" evidence="1">
    <location>
        <begin position="148"/>
        <end position="166"/>
    </location>
</feature>
<feature type="region of interest" description="Disordered" evidence="1">
    <location>
        <begin position="147"/>
        <end position="182"/>
    </location>
</feature>
<dbReference type="Proteomes" id="UP001583177">
    <property type="component" value="Unassembled WGS sequence"/>
</dbReference>
<gene>
    <name evidence="2" type="ORF">Daus18300_004358</name>
</gene>
<feature type="compositionally biased region" description="Polar residues" evidence="1">
    <location>
        <begin position="1"/>
        <end position="10"/>
    </location>
</feature>
<proteinExistence type="predicted"/>
<sequence length="393" mass="42062">MDLPENPSTQSKTAPASGSSASAKPSLVEPPKSKQATTSQQLANKPRPTTTRAGEGVSEAKDPRGIYSKLSSRDGWDGVMIDETPFPLSEIGDLIALQSTDHFYGYARVNGRVGIIMDNLMDARLRAMAINVTAQLKAEIEQIEAKAARNKSKGKGKARAQTRTRTRATAQHDAATGSGQATEFGIPSQTFELICEDLMAHVENIDSSNYTEADKQLNKVCVDAIKAVSQRAKDLSKQTLISKPAAASTSPATDSKTRCSAHRPFPRHREPCGRRLPCLEHSTRSYSENKPLFGMPLVDLSKKADVPELREDELLEATKDLGAAAPKAACEQANKGGEAPLTYSQAAKAAARYYATTSAYGRPLEKSAEGDGNAVASGKAFAPDDLPSQGERT</sequence>
<keyword evidence="3" id="KW-1185">Reference proteome</keyword>
<dbReference type="EMBL" id="JAWRVE010000029">
    <property type="protein sequence ID" value="KAL1872388.1"/>
    <property type="molecule type" value="Genomic_DNA"/>
</dbReference>
<protein>
    <submittedName>
        <fullName evidence="2">Uncharacterized protein</fullName>
    </submittedName>
</protein>